<dbReference type="GO" id="GO:0030246">
    <property type="term" value="F:carbohydrate binding"/>
    <property type="evidence" value="ECO:0007669"/>
    <property type="project" value="InterPro"/>
</dbReference>
<dbReference type="SUPFAM" id="SSF88713">
    <property type="entry name" value="Glycoside hydrolase/deacetylase"/>
    <property type="match status" value="1"/>
</dbReference>
<dbReference type="InterPro" id="IPR027291">
    <property type="entry name" value="Glyco_hydro_38_N_sf"/>
</dbReference>
<dbReference type="Proteomes" id="UP000257323">
    <property type="component" value="Unassembled WGS sequence"/>
</dbReference>
<organism evidence="1 2">
    <name type="scientific">Candidatus Saccharicenans subterraneus</name>
    <dbReference type="NCBI Taxonomy" id="2508984"/>
    <lineage>
        <taxon>Bacteria</taxon>
        <taxon>Candidatus Aminicenantota</taxon>
        <taxon>Candidatus Aminicenantia</taxon>
        <taxon>Candidatus Aminicenantales</taxon>
        <taxon>Candidatus Saccharicenantaceae</taxon>
        <taxon>Candidatus Saccharicenans</taxon>
    </lineage>
</organism>
<proteinExistence type="predicted"/>
<dbReference type="InterPro" id="IPR011013">
    <property type="entry name" value="Gal_mutarotase_sf_dom"/>
</dbReference>
<dbReference type="PANTHER" id="PTHR46017:SF1">
    <property type="entry name" value="ALPHA-MANNOSIDASE 2C1"/>
    <property type="match status" value="1"/>
</dbReference>
<reference evidence="1 2" key="1">
    <citation type="submission" date="2018-08" db="EMBL/GenBank/DDBJ databases">
        <title>Genome analysis of the thermophilic bacterium of the candidate phylum Aminicenantes from deep subsurface aquifer revealed its physiology and ecological role.</title>
        <authorList>
            <person name="Kadnikov V.V."/>
            <person name="Mardanov A.V."/>
            <person name="Beletsky A.V."/>
            <person name="Karnachuk O.V."/>
            <person name="Ravin N.V."/>
        </authorList>
    </citation>
    <scope>NUCLEOTIDE SEQUENCE [LARGE SCALE GENOMIC DNA]</scope>
    <source>
        <strain evidence="1">BY38</strain>
    </source>
</reference>
<comment type="caution">
    <text evidence="1">The sequence shown here is derived from an EMBL/GenBank/DDBJ whole genome shotgun (WGS) entry which is preliminary data.</text>
</comment>
<dbReference type="AlphaFoldDB" id="A0A3E2BKV1"/>
<name>A0A3E2BKV1_9BACT</name>
<dbReference type="GO" id="GO:0009313">
    <property type="term" value="P:oligosaccharide catabolic process"/>
    <property type="evidence" value="ECO:0007669"/>
    <property type="project" value="TreeGrafter"/>
</dbReference>
<dbReference type="CDD" id="cd10791">
    <property type="entry name" value="GH38N_AMII_like_1"/>
    <property type="match status" value="1"/>
</dbReference>
<evidence type="ECO:0000313" key="2">
    <source>
        <dbReference type="Proteomes" id="UP000257323"/>
    </source>
</evidence>
<accession>A0A3E2BKV1</accession>
<evidence type="ECO:0000313" key="1">
    <source>
        <dbReference type="EMBL" id="RFT15236.1"/>
    </source>
</evidence>
<dbReference type="InterPro" id="IPR011330">
    <property type="entry name" value="Glyco_hydro/deAcase_b/a-brl"/>
</dbReference>
<dbReference type="EMBL" id="QUAH01000011">
    <property type="protein sequence ID" value="RFT15236.1"/>
    <property type="molecule type" value="Genomic_DNA"/>
</dbReference>
<protein>
    <submittedName>
        <fullName evidence="1">Alpha-mannosidase</fullName>
    </submittedName>
</protein>
<dbReference type="SUPFAM" id="SSF74650">
    <property type="entry name" value="Galactose mutarotase-like"/>
    <property type="match status" value="1"/>
</dbReference>
<sequence>MVGMKRYSSFRQVLGIISMVMVALGGLMAQPRGETWLNGYQKTIDSQKLYYHSPYPGQLPALLVRASDGTMKAVWETQVVPADFSASSAVFVFMGGLATAKGSHRFYLQVDEAGSLEFTTSDSSARKEWAVSSPEGLSLSFRTALVDQFDELFGYFFLTVPQRFLKPGQPLKLELTAESGGSSDWVMVFEQPLSSWARLKALPAILNTRPPRQPLLLEVSHFGPPVSVQVRLGRNLSVSKVLQTGYNQLYLETEPVSSPTRVEAVILKGKEQLFKANAEQKPVRTMELWLLPHSHLDIGYSDYQEEVERKQWQNIETAIELAEKSQGLPPEARFKWNVEQLWPVETYLRQADEQKKERLLRAVKNGWIGLQATLANQLTGLGHPEELLELTAFARELEARGFPPVTSAMITDIPSYSWSFVPALALAGVRYLSSGPNYMPILPDGGDRVGWALKTWADRPFYWVSPSGQEKILFWMAGRGYSWFHGLNLGNFRVDKKREILEYVAELEGKNYPYSLVQVRYTVGGDNGPPDPDLSREVAAWNKEFLTPRLVIATSEQLFLEMEKRHGLEIPAVRGDFSPYWEDGAASTARETALNRNLAERLLQLETLFSLLAPEEFIKKSAEFYEAWRQLTLFHEHTWGAHDSVSNPDGENAVRQWEYKKSILEKGLGLADSLEKELRALMNPGPEPVSSGRRAVDIINTTSLTRSEIVFIPAELSAGLDLVLDENSRSLPSQRLADGSLAVEISRLQPFSARRLHLRAGGSWRGGQARAGENFLENELFRLEVNPETGAVRSLIFKPAGNLELVDTKKFSGLNAYLYVPGTDPEKARPARVRQVKVLEAGPLVASLELELEAPGCHSLRTIIRINGVNGRIDFINRLDKIKVREKESVHLAFPFRMPPAGIRLDLGWGAINPFFEEIPGACLDFFSVQKAVSLSRPDFNLTWVTPDAPLVEIGDLTDERNVGGFPRAWKKELQPSSTIISYALNNYWHTNYKADQEGEIELRYSLFLNSRLDPALLKTQSLEVCQPPVIMPVDENRVPLQPVLNIEPERVLVTRLKAVPGAVASKPALLLRLYNVGGQPETINFKGLIFLGKKVYFSNLKAEPLAQVTQPLRMRPWEVVTLRVE</sequence>
<dbReference type="Gene3D" id="3.20.110.10">
    <property type="entry name" value="Glycoside hydrolase 38, N terminal domain"/>
    <property type="match status" value="1"/>
</dbReference>
<dbReference type="GO" id="GO:0004559">
    <property type="term" value="F:alpha-mannosidase activity"/>
    <property type="evidence" value="ECO:0007669"/>
    <property type="project" value="TreeGrafter"/>
</dbReference>
<gene>
    <name evidence="1" type="ORF">OP8BY_0531</name>
</gene>
<dbReference type="PANTHER" id="PTHR46017">
    <property type="entry name" value="ALPHA-MANNOSIDASE 2C1"/>
    <property type="match status" value="1"/>
</dbReference>